<reference evidence="2" key="1">
    <citation type="submission" date="2021-07" db="EMBL/GenBank/DDBJ databases">
        <authorList>
            <person name="Catto M.A."/>
            <person name="Jacobson A."/>
            <person name="Kennedy G."/>
            <person name="Labadie P."/>
            <person name="Hunt B.G."/>
            <person name="Srinivasan R."/>
        </authorList>
    </citation>
    <scope>NUCLEOTIDE SEQUENCE</scope>
    <source>
        <strain evidence="2">PL_HMW_Pooled</strain>
        <tissue evidence="2">Head</tissue>
    </source>
</reference>
<name>A0AAE1LS39_9NEOP</name>
<dbReference type="EMBL" id="JAHWGI010001356">
    <property type="protein sequence ID" value="KAK3928834.1"/>
    <property type="molecule type" value="Genomic_DNA"/>
</dbReference>
<dbReference type="AlphaFoldDB" id="A0AAE1LS39"/>
<evidence type="ECO:0000313" key="2">
    <source>
        <dbReference type="EMBL" id="KAK3928834.1"/>
    </source>
</evidence>
<feature type="transmembrane region" description="Helical" evidence="1">
    <location>
        <begin position="40"/>
        <end position="64"/>
    </location>
</feature>
<keyword evidence="1" id="KW-1133">Transmembrane helix</keyword>
<evidence type="ECO:0000313" key="3">
    <source>
        <dbReference type="Proteomes" id="UP001219518"/>
    </source>
</evidence>
<sequence>MTRHFTRSSKRNGNSFDLLHTFLSISHEQVRFHFHFVISLLKVITFVPVPLYIFCFSGVSITILPSPKPQNLLLERKDHFDQSESEGNEMKV</sequence>
<accession>A0AAE1LS39</accession>
<dbReference type="Proteomes" id="UP001219518">
    <property type="component" value="Unassembled WGS sequence"/>
</dbReference>
<keyword evidence="1" id="KW-0472">Membrane</keyword>
<proteinExistence type="predicted"/>
<comment type="caution">
    <text evidence="2">The sequence shown here is derived from an EMBL/GenBank/DDBJ whole genome shotgun (WGS) entry which is preliminary data.</text>
</comment>
<keyword evidence="3" id="KW-1185">Reference proteome</keyword>
<reference evidence="2" key="2">
    <citation type="journal article" date="2023" name="BMC Genomics">
        <title>Pest status, molecular evolution, and epigenetic factors derived from the genome assembly of Frankliniella fusca, a thysanopteran phytovirus vector.</title>
        <authorList>
            <person name="Catto M.A."/>
            <person name="Labadie P.E."/>
            <person name="Jacobson A.L."/>
            <person name="Kennedy G.G."/>
            <person name="Srinivasan R."/>
            <person name="Hunt B.G."/>
        </authorList>
    </citation>
    <scope>NUCLEOTIDE SEQUENCE</scope>
    <source>
        <strain evidence="2">PL_HMW_Pooled</strain>
    </source>
</reference>
<keyword evidence="1" id="KW-0812">Transmembrane</keyword>
<organism evidence="2 3">
    <name type="scientific">Frankliniella fusca</name>
    <dbReference type="NCBI Taxonomy" id="407009"/>
    <lineage>
        <taxon>Eukaryota</taxon>
        <taxon>Metazoa</taxon>
        <taxon>Ecdysozoa</taxon>
        <taxon>Arthropoda</taxon>
        <taxon>Hexapoda</taxon>
        <taxon>Insecta</taxon>
        <taxon>Pterygota</taxon>
        <taxon>Neoptera</taxon>
        <taxon>Paraneoptera</taxon>
        <taxon>Thysanoptera</taxon>
        <taxon>Terebrantia</taxon>
        <taxon>Thripoidea</taxon>
        <taxon>Thripidae</taxon>
        <taxon>Frankliniella</taxon>
    </lineage>
</organism>
<protein>
    <submittedName>
        <fullName evidence="2">Protein Ycf2</fullName>
    </submittedName>
</protein>
<evidence type="ECO:0000256" key="1">
    <source>
        <dbReference type="SAM" id="Phobius"/>
    </source>
</evidence>
<gene>
    <name evidence="2" type="ORF">KUF71_017057</name>
</gene>